<dbReference type="EMBL" id="JQBR01000013">
    <property type="protein sequence ID" value="KRN65016.1"/>
    <property type="molecule type" value="Genomic_DNA"/>
</dbReference>
<dbReference type="InterPro" id="IPR016187">
    <property type="entry name" value="CTDL_fold"/>
</dbReference>
<keyword evidence="3" id="KW-1185">Reference proteome</keyword>
<dbReference type="InterPro" id="IPR042095">
    <property type="entry name" value="SUMF_sf"/>
</dbReference>
<dbReference type="InterPro" id="IPR051043">
    <property type="entry name" value="Sulfatase_Mod_Factor_Kinase"/>
</dbReference>
<gene>
    <name evidence="2" type="ORF">IV80_GL000524</name>
</gene>
<dbReference type="RefSeq" id="WP_057752667.1">
    <property type="nucleotide sequence ID" value="NZ_BJVH01000012.1"/>
</dbReference>
<proteinExistence type="predicted"/>
<dbReference type="STRING" id="319652.IV80_GL000524"/>
<dbReference type="PATRIC" id="fig|319652.3.peg.530"/>
<dbReference type="SUPFAM" id="SSF56436">
    <property type="entry name" value="C-type lectin-like"/>
    <property type="match status" value="1"/>
</dbReference>
<evidence type="ECO:0000313" key="3">
    <source>
        <dbReference type="Proteomes" id="UP000051568"/>
    </source>
</evidence>
<accession>A0A0R2IJJ4</accession>
<dbReference type="PANTHER" id="PTHR23150">
    <property type="entry name" value="SULFATASE MODIFYING FACTOR 1, 2"/>
    <property type="match status" value="1"/>
</dbReference>
<dbReference type="GO" id="GO:0120147">
    <property type="term" value="F:formylglycine-generating oxidase activity"/>
    <property type="evidence" value="ECO:0007669"/>
    <property type="project" value="TreeGrafter"/>
</dbReference>
<dbReference type="Pfam" id="PF03781">
    <property type="entry name" value="FGE-sulfatase"/>
    <property type="match status" value="1"/>
</dbReference>
<comment type="caution">
    <text evidence="2">The sequence shown here is derived from an EMBL/GenBank/DDBJ whole genome shotgun (WGS) entry which is preliminary data.</text>
</comment>
<organism evidence="2 3">
    <name type="scientific">Pediococcus cellicola</name>
    <dbReference type="NCBI Taxonomy" id="319652"/>
    <lineage>
        <taxon>Bacteria</taxon>
        <taxon>Bacillati</taxon>
        <taxon>Bacillota</taxon>
        <taxon>Bacilli</taxon>
        <taxon>Lactobacillales</taxon>
        <taxon>Lactobacillaceae</taxon>
        <taxon>Pediococcus</taxon>
    </lineage>
</organism>
<dbReference type="Gene3D" id="3.90.1580.10">
    <property type="entry name" value="paralog of FGE (formylglycine-generating enzyme)"/>
    <property type="match status" value="1"/>
</dbReference>
<dbReference type="InterPro" id="IPR005532">
    <property type="entry name" value="SUMF_dom"/>
</dbReference>
<reference evidence="2 3" key="1">
    <citation type="journal article" date="2015" name="Genome Announc.">
        <title>Expanding the biotechnology potential of lactobacilli through comparative genomics of 213 strains and associated genera.</title>
        <authorList>
            <person name="Sun Z."/>
            <person name="Harris H.M."/>
            <person name="McCann A."/>
            <person name="Guo C."/>
            <person name="Argimon S."/>
            <person name="Zhang W."/>
            <person name="Yang X."/>
            <person name="Jeffery I.B."/>
            <person name="Cooney J.C."/>
            <person name="Kagawa T.F."/>
            <person name="Liu W."/>
            <person name="Song Y."/>
            <person name="Salvetti E."/>
            <person name="Wrobel A."/>
            <person name="Rasinkangas P."/>
            <person name="Parkhill J."/>
            <person name="Rea M.C."/>
            <person name="O'Sullivan O."/>
            <person name="Ritari J."/>
            <person name="Douillard F.P."/>
            <person name="Paul Ross R."/>
            <person name="Yang R."/>
            <person name="Briner A.E."/>
            <person name="Felis G.E."/>
            <person name="de Vos W.M."/>
            <person name="Barrangou R."/>
            <person name="Klaenhammer T.R."/>
            <person name="Caufield P.W."/>
            <person name="Cui Y."/>
            <person name="Zhang H."/>
            <person name="O'Toole P.W."/>
        </authorList>
    </citation>
    <scope>NUCLEOTIDE SEQUENCE [LARGE SCALE GENOMIC DNA]</scope>
    <source>
        <strain evidence="2 3">DSM 17757</strain>
    </source>
</reference>
<name>A0A0R2IJJ4_9LACO</name>
<dbReference type="OrthoDB" id="9768004at2"/>
<dbReference type="AlphaFoldDB" id="A0A0R2IJJ4"/>
<feature type="domain" description="Sulfatase-modifying factor enzyme-like" evidence="1">
    <location>
        <begin position="12"/>
        <end position="293"/>
    </location>
</feature>
<dbReference type="Proteomes" id="UP000051568">
    <property type="component" value="Unassembled WGS sequence"/>
</dbReference>
<dbReference type="PANTHER" id="PTHR23150:SF19">
    <property type="entry name" value="FORMYLGLYCINE-GENERATING ENZYME"/>
    <property type="match status" value="1"/>
</dbReference>
<evidence type="ECO:0000313" key="2">
    <source>
        <dbReference type="EMBL" id="KRN65016.1"/>
    </source>
</evidence>
<protein>
    <recommendedName>
        <fullName evidence="1">Sulfatase-modifying factor enzyme-like domain-containing protein</fullName>
    </recommendedName>
</protein>
<sequence length="295" mass="33513">MLKVKDETEFKIISGGKFDMGTNDQIGFPVDREGPITSIELASYQISTTTVTIREFKEFVDETGYETQAEKLGWSYVFFKLLDQEELEKTKATKDMPWWRAVKGACWNHPEGPQSSVSKRLDYPVTQVSLNDAIAYCVWAGYRLPTEAEWEKAARGGKVGLKYPWGNNLTENHEFHANTWQGNFPSENSLEDGYLGTAPVKSFQPNDFGLYQMIGNVWEWCSNSRGIPLTSFTDHQSQEFWQETLNVHEPHQMAIRGGSFLCHCSFCNRYRVGARNGEVSDSASSNLGFRVVKDI</sequence>
<evidence type="ECO:0000259" key="1">
    <source>
        <dbReference type="Pfam" id="PF03781"/>
    </source>
</evidence>